<proteinExistence type="predicted"/>
<evidence type="ECO:0000313" key="3">
    <source>
        <dbReference type="Proteomes" id="UP000694382"/>
    </source>
</evidence>
<dbReference type="PANTHER" id="PTHR28540:SF1">
    <property type="entry name" value="BCL2-ASSOCIATED AGONIST OF CELL DEATH"/>
    <property type="match status" value="1"/>
</dbReference>
<feature type="region of interest" description="Disordered" evidence="1">
    <location>
        <begin position="122"/>
        <end position="181"/>
    </location>
</feature>
<reference evidence="2" key="1">
    <citation type="submission" date="2025-08" db="UniProtKB">
        <authorList>
            <consortium name="Ensembl"/>
        </authorList>
    </citation>
    <scope>IDENTIFICATION</scope>
</reference>
<accession>A0A8U8C9F0</accession>
<keyword evidence="3" id="KW-1185">Reference proteome</keyword>
<feature type="compositionally biased region" description="Gly residues" evidence="1">
    <location>
        <begin position="171"/>
        <end position="181"/>
    </location>
</feature>
<feature type="compositionally biased region" description="Basic and acidic residues" evidence="1">
    <location>
        <begin position="1"/>
        <end position="12"/>
    </location>
</feature>
<dbReference type="InterPro" id="IPR018868">
    <property type="entry name" value="BAD"/>
</dbReference>
<dbReference type="Ensembl" id="ENSCPVT00000007947.2">
    <property type="protein sequence ID" value="ENSCPVP00000007654.2"/>
    <property type="gene ID" value="ENSCPVG00000005602.2"/>
</dbReference>
<feature type="compositionally biased region" description="Pro residues" evidence="1">
    <location>
        <begin position="77"/>
        <end position="88"/>
    </location>
</feature>
<sequence>MFRLDETPEDRGSPPPSPWGGSPAPKPRNPPRTLPKNRTPPQHPQTSPQKPQNPPGGGGGEARPRLLSERGGAGPAPGRPPRPPPPPRGRSRSAPPVLWAAQRYGRRLRRMSDEFQLQVLPRPRSLGGAPPGGGGWRETLRAWWGGGLPAAPPRPPRGPALSPPTTANPFGAGGAIKCGGL</sequence>
<dbReference type="GO" id="GO:0006915">
    <property type="term" value="P:apoptotic process"/>
    <property type="evidence" value="ECO:0007669"/>
    <property type="project" value="InterPro"/>
</dbReference>
<feature type="compositionally biased region" description="Pro residues" evidence="1">
    <location>
        <begin position="150"/>
        <end position="162"/>
    </location>
</feature>
<organism evidence="2 3">
    <name type="scientific">Geospiza parvula</name>
    <name type="common">Small tree-finch</name>
    <name type="synonym">Camarhynchus parvulus</name>
    <dbReference type="NCBI Taxonomy" id="87175"/>
    <lineage>
        <taxon>Eukaryota</taxon>
        <taxon>Metazoa</taxon>
        <taxon>Chordata</taxon>
        <taxon>Craniata</taxon>
        <taxon>Vertebrata</taxon>
        <taxon>Euteleostomi</taxon>
        <taxon>Archelosauria</taxon>
        <taxon>Archosauria</taxon>
        <taxon>Dinosauria</taxon>
        <taxon>Saurischia</taxon>
        <taxon>Theropoda</taxon>
        <taxon>Coelurosauria</taxon>
        <taxon>Aves</taxon>
        <taxon>Neognathae</taxon>
        <taxon>Neoaves</taxon>
        <taxon>Telluraves</taxon>
        <taxon>Australaves</taxon>
        <taxon>Passeriformes</taxon>
        <taxon>Thraupidae</taxon>
        <taxon>Camarhynchus</taxon>
    </lineage>
</organism>
<dbReference type="PANTHER" id="PTHR28540">
    <property type="entry name" value="BCL2-ASSOCIATED AGONIST OF CELL DEATH"/>
    <property type="match status" value="1"/>
</dbReference>
<evidence type="ECO:0000313" key="2">
    <source>
        <dbReference type="Ensembl" id="ENSCPVP00000007654.2"/>
    </source>
</evidence>
<protein>
    <submittedName>
        <fullName evidence="2">Uncharacterized protein</fullName>
    </submittedName>
</protein>
<dbReference type="Proteomes" id="UP000694382">
    <property type="component" value="Unassembled WGS sequence"/>
</dbReference>
<feature type="compositionally biased region" description="Pro residues" evidence="1">
    <location>
        <begin position="13"/>
        <end position="33"/>
    </location>
</feature>
<dbReference type="AlphaFoldDB" id="A0A8C3MKH7"/>
<accession>A0A8C3MKH7</accession>
<reference evidence="2" key="2">
    <citation type="submission" date="2025-09" db="UniProtKB">
        <authorList>
            <consortium name="Ensembl"/>
        </authorList>
    </citation>
    <scope>IDENTIFICATION</scope>
</reference>
<evidence type="ECO:0000256" key="1">
    <source>
        <dbReference type="SAM" id="MobiDB-lite"/>
    </source>
</evidence>
<feature type="region of interest" description="Disordered" evidence="1">
    <location>
        <begin position="1"/>
        <end position="98"/>
    </location>
</feature>
<name>A0A8C3MKH7_GEOPR</name>
<dbReference type="Pfam" id="PF10514">
    <property type="entry name" value="Bcl-2_BAD"/>
    <property type="match status" value="1"/>
</dbReference>